<proteinExistence type="predicted"/>
<keyword evidence="1" id="KW-1133">Transmembrane helix</keyword>
<evidence type="ECO:0000313" key="2">
    <source>
        <dbReference type="EMBL" id="GIQ71471.1"/>
    </source>
</evidence>
<evidence type="ECO:0000313" key="3">
    <source>
        <dbReference type="Proteomes" id="UP000677918"/>
    </source>
</evidence>
<accession>A0A8J4H7K6</accession>
<evidence type="ECO:0008006" key="4">
    <source>
        <dbReference type="Google" id="ProtNLM"/>
    </source>
</evidence>
<dbReference type="EMBL" id="BOVK01000094">
    <property type="protein sequence ID" value="GIQ71471.1"/>
    <property type="molecule type" value="Genomic_DNA"/>
</dbReference>
<dbReference type="Proteomes" id="UP000677918">
    <property type="component" value="Unassembled WGS sequence"/>
</dbReference>
<keyword evidence="3" id="KW-1185">Reference proteome</keyword>
<organism evidence="2 3">
    <name type="scientific">Xylanibacillus composti</name>
    <dbReference type="NCBI Taxonomy" id="1572762"/>
    <lineage>
        <taxon>Bacteria</taxon>
        <taxon>Bacillati</taxon>
        <taxon>Bacillota</taxon>
        <taxon>Bacilli</taxon>
        <taxon>Bacillales</taxon>
        <taxon>Paenibacillaceae</taxon>
        <taxon>Xylanibacillus</taxon>
    </lineage>
</organism>
<dbReference type="RefSeq" id="WP_213414264.1">
    <property type="nucleotide sequence ID" value="NZ_BOVK01000094.1"/>
</dbReference>
<name>A0A8J4H7K6_9BACL</name>
<feature type="transmembrane region" description="Helical" evidence="1">
    <location>
        <begin position="55"/>
        <end position="73"/>
    </location>
</feature>
<sequence length="94" mass="10050">MNIDMSLYDATLIPAIMFLLWLLSKYGIPKKMIPLAALPLGIIASLMLIDYSPRGVVIGILLAANAVGFYSGTKNVAGALRHSEAESHTDSSDT</sequence>
<keyword evidence="1" id="KW-0812">Transmembrane</keyword>
<protein>
    <recommendedName>
        <fullName evidence="4">Holin</fullName>
    </recommendedName>
</protein>
<gene>
    <name evidence="2" type="ORF">XYCOK13_42950</name>
</gene>
<reference evidence="2" key="1">
    <citation type="submission" date="2021-04" db="EMBL/GenBank/DDBJ databases">
        <title>Draft genome sequence of Xylanibacillus composti strain K13.</title>
        <authorList>
            <person name="Uke A."/>
            <person name="Chhe C."/>
            <person name="Baramee S."/>
            <person name="Kosugi A."/>
        </authorList>
    </citation>
    <scope>NUCLEOTIDE SEQUENCE</scope>
    <source>
        <strain evidence="2">K13</strain>
    </source>
</reference>
<dbReference type="AlphaFoldDB" id="A0A8J4H7K6"/>
<feature type="transmembrane region" description="Helical" evidence="1">
    <location>
        <begin position="6"/>
        <end position="23"/>
    </location>
</feature>
<feature type="transmembrane region" description="Helical" evidence="1">
    <location>
        <begin position="32"/>
        <end position="49"/>
    </location>
</feature>
<evidence type="ECO:0000256" key="1">
    <source>
        <dbReference type="SAM" id="Phobius"/>
    </source>
</evidence>
<comment type="caution">
    <text evidence="2">The sequence shown here is derived from an EMBL/GenBank/DDBJ whole genome shotgun (WGS) entry which is preliminary data.</text>
</comment>
<keyword evidence="1" id="KW-0472">Membrane</keyword>